<keyword evidence="1" id="KW-1133">Transmembrane helix</keyword>
<accession>A0ABX5XZR3</accession>
<keyword evidence="1" id="KW-0812">Transmembrane</keyword>
<evidence type="ECO:0000313" key="2">
    <source>
        <dbReference type="EMBL" id="QDV87528.1"/>
    </source>
</evidence>
<evidence type="ECO:0000313" key="3">
    <source>
        <dbReference type="Proteomes" id="UP000318081"/>
    </source>
</evidence>
<keyword evidence="3" id="KW-1185">Reference proteome</keyword>
<dbReference type="EMBL" id="CP036432">
    <property type="protein sequence ID" value="QDV87528.1"/>
    <property type="molecule type" value="Genomic_DNA"/>
</dbReference>
<sequence length="237" mass="26681">MGLPLDTHSAGMKILAPLATIRSNRVPSPAHLWAVKVRTPDLSPCFWIRGSIAIRYPNELISNAVRLQALKRYSIRTLLLATLLIAVCIAVPLRRARMQRQAREWVSAQRGHSLFQYGYGRDTQWYETDSELVVPDILIRAFGIDAFNPVTAVIFDCDELTTLDPLVGMVSLRNLHVNIEMADEIDFTPLAELPKLQSIHFTEWSFLNDSQLAELRVLLPRVRIVSDAHSDTDANGP</sequence>
<feature type="transmembrane region" description="Helical" evidence="1">
    <location>
        <begin position="73"/>
        <end position="93"/>
    </location>
</feature>
<reference evidence="2 3" key="1">
    <citation type="submission" date="2019-02" db="EMBL/GenBank/DDBJ databases">
        <title>Deep-cultivation of Planctomycetes and their phenomic and genomic characterization uncovers novel biology.</title>
        <authorList>
            <person name="Wiegand S."/>
            <person name="Jogler M."/>
            <person name="Boedeker C."/>
            <person name="Pinto D."/>
            <person name="Vollmers J."/>
            <person name="Rivas-Marin E."/>
            <person name="Kohn T."/>
            <person name="Peeters S.H."/>
            <person name="Heuer A."/>
            <person name="Rast P."/>
            <person name="Oberbeckmann S."/>
            <person name="Bunk B."/>
            <person name="Jeske O."/>
            <person name="Meyerdierks A."/>
            <person name="Storesund J.E."/>
            <person name="Kallscheuer N."/>
            <person name="Luecker S."/>
            <person name="Lage O.M."/>
            <person name="Pohl T."/>
            <person name="Merkel B.J."/>
            <person name="Hornburger P."/>
            <person name="Mueller R.-W."/>
            <person name="Bruemmer F."/>
            <person name="Labrenz M."/>
            <person name="Spormann A.M."/>
            <person name="Op den Camp H."/>
            <person name="Overmann J."/>
            <person name="Amann R."/>
            <person name="Jetten M.S.M."/>
            <person name="Mascher T."/>
            <person name="Medema M.H."/>
            <person name="Devos D.P."/>
            <person name="Kaster A.-K."/>
            <person name="Ovreas L."/>
            <person name="Rohde M."/>
            <person name="Galperin M.Y."/>
            <person name="Jogler C."/>
        </authorList>
    </citation>
    <scope>NUCLEOTIDE SEQUENCE [LARGE SCALE GENOMIC DNA]</scope>
    <source>
        <strain evidence="2 3">TBK1r</strain>
    </source>
</reference>
<keyword evidence="1" id="KW-0472">Membrane</keyword>
<gene>
    <name evidence="2" type="ORF">TBK1r_65590</name>
</gene>
<evidence type="ECO:0008006" key="4">
    <source>
        <dbReference type="Google" id="ProtNLM"/>
    </source>
</evidence>
<dbReference type="Proteomes" id="UP000318081">
    <property type="component" value="Chromosome"/>
</dbReference>
<protein>
    <recommendedName>
        <fullName evidence="4">Leucine Rich repeats (2 copies)</fullName>
    </recommendedName>
</protein>
<name>A0ABX5XZR3_9BACT</name>
<proteinExistence type="predicted"/>
<organism evidence="2 3">
    <name type="scientific">Stieleria magnilauensis</name>
    <dbReference type="NCBI Taxonomy" id="2527963"/>
    <lineage>
        <taxon>Bacteria</taxon>
        <taxon>Pseudomonadati</taxon>
        <taxon>Planctomycetota</taxon>
        <taxon>Planctomycetia</taxon>
        <taxon>Pirellulales</taxon>
        <taxon>Pirellulaceae</taxon>
        <taxon>Stieleria</taxon>
    </lineage>
</organism>
<evidence type="ECO:0000256" key="1">
    <source>
        <dbReference type="SAM" id="Phobius"/>
    </source>
</evidence>